<dbReference type="RefSeq" id="WP_311424078.1">
    <property type="nucleotide sequence ID" value="NZ_JAVREH010000024.1"/>
</dbReference>
<feature type="transmembrane region" description="Helical" evidence="2">
    <location>
        <begin position="27"/>
        <end position="47"/>
    </location>
</feature>
<gene>
    <name evidence="3" type="ORF">RM423_16170</name>
</gene>
<evidence type="ECO:0000313" key="3">
    <source>
        <dbReference type="EMBL" id="MDT0262932.1"/>
    </source>
</evidence>
<proteinExistence type="predicted"/>
<protein>
    <submittedName>
        <fullName evidence="3">Uncharacterized protein</fullName>
    </submittedName>
</protein>
<evidence type="ECO:0000256" key="2">
    <source>
        <dbReference type="SAM" id="Phobius"/>
    </source>
</evidence>
<name>A0ABU2JD78_9ACTN</name>
<organism evidence="3 4">
    <name type="scientific">Jatrophihabitans lederbergiae</name>
    <dbReference type="NCBI Taxonomy" id="3075547"/>
    <lineage>
        <taxon>Bacteria</taxon>
        <taxon>Bacillati</taxon>
        <taxon>Actinomycetota</taxon>
        <taxon>Actinomycetes</taxon>
        <taxon>Jatrophihabitantales</taxon>
        <taxon>Jatrophihabitantaceae</taxon>
        <taxon>Jatrophihabitans</taxon>
    </lineage>
</organism>
<feature type="compositionally biased region" description="Low complexity" evidence="1">
    <location>
        <begin position="188"/>
        <end position="198"/>
    </location>
</feature>
<keyword evidence="2" id="KW-0472">Membrane</keyword>
<feature type="region of interest" description="Disordered" evidence="1">
    <location>
        <begin position="181"/>
        <end position="232"/>
    </location>
</feature>
<feature type="region of interest" description="Disordered" evidence="1">
    <location>
        <begin position="1"/>
        <end position="20"/>
    </location>
</feature>
<feature type="transmembrane region" description="Helical" evidence="2">
    <location>
        <begin position="107"/>
        <end position="127"/>
    </location>
</feature>
<feature type="compositionally biased region" description="Basic residues" evidence="1">
    <location>
        <begin position="220"/>
        <end position="232"/>
    </location>
</feature>
<reference evidence="4" key="1">
    <citation type="submission" date="2023-07" db="EMBL/GenBank/DDBJ databases">
        <title>30 novel species of actinomycetes from the DSMZ collection.</title>
        <authorList>
            <person name="Nouioui I."/>
        </authorList>
    </citation>
    <scope>NUCLEOTIDE SEQUENCE [LARGE SCALE GENOMIC DNA]</scope>
    <source>
        <strain evidence="4">DSM 44399</strain>
    </source>
</reference>
<keyword evidence="2" id="KW-0812">Transmembrane</keyword>
<accession>A0ABU2JD78</accession>
<keyword evidence="4" id="KW-1185">Reference proteome</keyword>
<feature type="transmembrane region" description="Helical" evidence="2">
    <location>
        <begin position="76"/>
        <end position="95"/>
    </location>
</feature>
<evidence type="ECO:0000313" key="4">
    <source>
        <dbReference type="Proteomes" id="UP001183176"/>
    </source>
</evidence>
<dbReference type="Proteomes" id="UP001183176">
    <property type="component" value="Unassembled WGS sequence"/>
</dbReference>
<comment type="caution">
    <text evidence="3">The sequence shown here is derived from an EMBL/GenBank/DDBJ whole genome shotgun (WGS) entry which is preliminary data.</text>
</comment>
<evidence type="ECO:0000256" key="1">
    <source>
        <dbReference type="SAM" id="MobiDB-lite"/>
    </source>
</evidence>
<dbReference type="EMBL" id="JAVREH010000024">
    <property type="protein sequence ID" value="MDT0262932.1"/>
    <property type="molecule type" value="Genomic_DNA"/>
</dbReference>
<sequence length="232" mass="24728">MSINPAPAAPEGSGQPVRPARPRSIDYAVWAILARCVFALGAAFALYGTRADARRTVARANPTWTARQIEDYITSAFRSSMVVTIVSILLVLLLAKLIRDGRNWSRWLFAVLVFIVLGDVQRVFGFFASGSVAFRVLSGLTGLSAAAALVLLFLPASNAHFRRPGTVAVSPLRALLGARTQPLRTPASSRSGTSGSGTVDPATAESPAQASATSPFPRRPAPRAKSRKQRTE</sequence>
<keyword evidence="2" id="KW-1133">Transmembrane helix</keyword>
<feature type="transmembrane region" description="Helical" evidence="2">
    <location>
        <begin position="133"/>
        <end position="154"/>
    </location>
</feature>